<dbReference type="InterPro" id="IPR002481">
    <property type="entry name" value="FUR"/>
</dbReference>
<keyword evidence="4" id="KW-0963">Cytoplasm</keyword>
<comment type="cofactor">
    <cofactor evidence="12">
        <name>Mn(2+)</name>
        <dbReference type="ChEBI" id="CHEBI:29035"/>
    </cofactor>
    <cofactor evidence="12">
        <name>Fe(2+)</name>
        <dbReference type="ChEBI" id="CHEBI:29033"/>
    </cofactor>
    <text evidence="12">Binds 1 Mn(2+) or Fe(2+) ion per subunit.</text>
</comment>
<evidence type="ECO:0000256" key="6">
    <source>
        <dbReference type="ARBA" id="ARBA00022723"/>
    </source>
</evidence>
<evidence type="ECO:0000256" key="10">
    <source>
        <dbReference type="ARBA" id="ARBA00023163"/>
    </source>
</evidence>
<evidence type="ECO:0000256" key="12">
    <source>
        <dbReference type="PIRSR" id="PIRSR602481-2"/>
    </source>
</evidence>
<dbReference type="GO" id="GO:1900376">
    <property type="term" value="P:regulation of secondary metabolite biosynthetic process"/>
    <property type="evidence" value="ECO:0007669"/>
    <property type="project" value="TreeGrafter"/>
</dbReference>
<evidence type="ECO:0000256" key="9">
    <source>
        <dbReference type="ARBA" id="ARBA00023125"/>
    </source>
</evidence>
<dbReference type="Gene3D" id="1.10.10.10">
    <property type="entry name" value="Winged helix-like DNA-binding domain superfamily/Winged helix DNA-binding domain"/>
    <property type="match status" value="1"/>
</dbReference>
<comment type="subcellular location">
    <subcellularLocation>
        <location evidence="1">Cytoplasm</location>
    </subcellularLocation>
</comment>
<evidence type="ECO:0000256" key="3">
    <source>
        <dbReference type="ARBA" id="ARBA00011738"/>
    </source>
</evidence>
<dbReference type="EMBL" id="JABEMA010000129">
    <property type="protein sequence ID" value="NNH23359.1"/>
    <property type="molecule type" value="Genomic_DNA"/>
</dbReference>
<feature type="compositionally biased region" description="Low complexity" evidence="13">
    <location>
        <begin position="18"/>
        <end position="27"/>
    </location>
</feature>
<feature type="binding site" evidence="12">
    <location>
        <position position="124"/>
    </location>
    <ligand>
        <name>Fe cation</name>
        <dbReference type="ChEBI" id="CHEBI:24875"/>
    </ligand>
</feature>
<feature type="region of interest" description="Disordered" evidence="13">
    <location>
        <begin position="1"/>
        <end position="37"/>
    </location>
</feature>
<dbReference type="GO" id="GO:0008270">
    <property type="term" value="F:zinc ion binding"/>
    <property type="evidence" value="ECO:0007669"/>
    <property type="project" value="TreeGrafter"/>
</dbReference>
<protein>
    <submittedName>
        <fullName evidence="14">Transcriptional repressor</fullName>
    </submittedName>
</protein>
<evidence type="ECO:0000256" key="5">
    <source>
        <dbReference type="ARBA" id="ARBA00022491"/>
    </source>
</evidence>
<feature type="compositionally biased region" description="Gly residues" evidence="13">
    <location>
        <begin position="1"/>
        <end position="10"/>
    </location>
</feature>
<reference evidence="14 15" key="1">
    <citation type="submission" date="2020-05" db="EMBL/GenBank/DDBJ databases">
        <title>MicrobeNet Type strains.</title>
        <authorList>
            <person name="Nicholson A.C."/>
        </authorList>
    </citation>
    <scope>NUCLEOTIDE SEQUENCE [LARGE SCALE GENOMIC DNA]</scope>
    <source>
        <strain evidence="14 15">JCM 14547</strain>
    </source>
</reference>
<evidence type="ECO:0000256" key="2">
    <source>
        <dbReference type="ARBA" id="ARBA00007957"/>
    </source>
</evidence>
<evidence type="ECO:0000256" key="11">
    <source>
        <dbReference type="PIRSR" id="PIRSR602481-1"/>
    </source>
</evidence>
<evidence type="ECO:0000256" key="7">
    <source>
        <dbReference type="ARBA" id="ARBA00022833"/>
    </source>
</evidence>
<accession>A0A849BJF0</accession>
<dbReference type="CDD" id="cd07153">
    <property type="entry name" value="Fur_like"/>
    <property type="match status" value="1"/>
</dbReference>
<comment type="subunit">
    <text evidence="3">Homodimer.</text>
</comment>
<proteinExistence type="inferred from homology"/>
<keyword evidence="10" id="KW-0804">Transcription</keyword>
<feature type="binding site" evidence="12">
    <location>
        <position position="141"/>
    </location>
    <ligand>
        <name>Fe cation</name>
        <dbReference type="ChEBI" id="CHEBI:24875"/>
    </ligand>
</feature>
<evidence type="ECO:0000256" key="4">
    <source>
        <dbReference type="ARBA" id="ARBA00022490"/>
    </source>
</evidence>
<dbReference type="GO" id="GO:0003700">
    <property type="term" value="F:DNA-binding transcription factor activity"/>
    <property type="evidence" value="ECO:0007669"/>
    <property type="project" value="InterPro"/>
</dbReference>
<comment type="similarity">
    <text evidence="2">Belongs to the Fur family.</text>
</comment>
<evidence type="ECO:0000313" key="14">
    <source>
        <dbReference type="EMBL" id="NNH23359.1"/>
    </source>
</evidence>
<sequence>MIVLARGGGPVPARRTGRSVVDVPQQQRVRRSSRQRDAVQASLAGTDAFVSAQDLYASMREQGNPIGLATVYRALQGMVEDAEVDVLRTDDGEAVYRRCSPSHHHHLVCRRCGRTVEVEGPDVEAWASSVAAAHGFSDPDHVVEVFGTCAECHAAQDAEAARRS</sequence>
<dbReference type="GO" id="GO:0005829">
    <property type="term" value="C:cytosol"/>
    <property type="evidence" value="ECO:0007669"/>
    <property type="project" value="TreeGrafter"/>
</dbReference>
<feature type="binding site" evidence="11">
    <location>
        <position position="152"/>
    </location>
    <ligand>
        <name>Zn(2+)</name>
        <dbReference type="ChEBI" id="CHEBI:29105"/>
    </ligand>
</feature>
<dbReference type="GO" id="GO:0045892">
    <property type="term" value="P:negative regulation of DNA-templated transcription"/>
    <property type="evidence" value="ECO:0007669"/>
    <property type="project" value="TreeGrafter"/>
</dbReference>
<dbReference type="PANTHER" id="PTHR33202:SF2">
    <property type="entry name" value="FERRIC UPTAKE REGULATION PROTEIN"/>
    <property type="match status" value="1"/>
</dbReference>
<name>A0A849BJF0_9ACTN</name>
<dbReference type="Proteomes" id="UP000555552">
    <property type="component" value="Unassembled WGS sequence"/>
</dbReference>
<keyword evidence="8" id="KW-0805">Transcription regulation</keyword>
<keyword evidence="7 11" id="KW-0862">Zinc</keyword>
<keyword evidence="15" id="KW-1185">Reference proteome</keyword>
<dbReference type="FunFam" id="1.10.10.10:FF:000459">
    <property type="entry name" value="Ferric uptake regulation protein"/>
    <property type="match status" value="1"/>
</dbReference>
<evidence type="ECO:0000256" key="13">
    <source>
        <dbReference type="SAM" id="MobiDB-lite"/>
    </source>
</evidence>
<keyword evidence="5" id="KW-0678">Repressor</keyword>
<dbReference type="InterPro" id="IPR043135">
    <property type="entry name" value="Fur_C"/>
</dbReference>
<dbReference type="Pfam" id="PF01475">
    <property type="entry name" value="FUR"/>
    <property type="match status" value="1"/>
</dbReference>
<comment type="cofactor">
    <cofactor evidence="11">
        <name>Zn(2+)</name>
        <dbReference type="ChEBI" id="CHEBI:29105"/>
    </cofactor>
    <text evidence="11">Binds 1 zinc ion per subunit.</text>
</comment>
<feature type="binding site" evidence="12">
    <location>
        <position position="103"/>
    </location>
    <ligand>
        <name>Fe cation</name>
        <dbReference type="ChEBI" id="CHEBI:24875"/>
    </ligand>
</feature>
<dbReference type="SUPFAM" id="SSF46785">
    <property type="entry name" value="Winged helix' DNA-binding domain"/>
    <property type="match status" value="1"/>
</dbReference>
<keyword evidence="12" id="KW-0408">Iron</keyword>
<feature type="binding site" evidence="11">
    <location>
        <position position="109"/>
    </location>
    <ligand>
        <name>Zn(2+)</name>
        <dbReference type="ChEBI" id="CHEBI:29105"/>
    </ligand>
</feature>
<feature type="binding site" evidence="11">
    <location>
        <position position="112"/>
    </location>
    <ligand>
        <name>Zn(2+)</name>
        <dbReference type="ChEBI" id="CHEBI:29105"/>
    </ligand>
</feature>
<gene>
    <name evidence="14" type="ORF">HLB09_09690</name>
</gene>
<dbReference type="InterPro" id="IPR036388">
    <property type="entry name" value="WH-like_DNA-bd_sf"/>
</dbReference>
<evidence type="ECO:0000313" key="15">
    <source>
        <dbReference type="Proteomes" id="UP000555552"/>
    </source>
</evidence>
<dbReference type="GO" id="GO:0000976">
    <property type="term" value="F:transcription cis-regulatory region binding"/>
    <property type="evidence" value="ECO:0007669"/>
    <property type="project" value="TreeGrafter"/>
</dbReference>
<organism evidence="14 15">
    <name type="scientific">Pseudokineococcus marinus</name>
    <dbReference type="NCBI Taxonomy" id="351215"/>
    <lineage>
        <taxon>Bacteria</taxon>
        <taxon>Bacillati</taxon>
        <taxon>Actinomycetota</taxon>
        <taxon>Actinomycetes</taxon>
        <taxon>Kineosporiales</taxon>
        <taxon>Kineosporiaceae</taxon>
        <taxon>Pseudokineococcus</taxon>
    </lineage>
</organism>
<evidence type="ECO:0000256" key="1">
    <source>
        <dbReference type="ARBA" id="ARBA00004496"/>
    </source>
</evidence>
<dbReference type="PANTHER" id="PTHR33202">
    <property type="entry name" value="ZINC UPTAKE REGULATION PROTEIN"/>
    <property type="match status" value="1"/>
</dbReference>
<dbReference type="InterPro" id="IPR036390">
    <property type="entry name" value="WH_DNA-bd_sf"/>
</dbReference>
<dbReference type="AlphaFoldDB" id="A0A849BJF0"/>
<keyword evidence="9" id="KW-0238">DNA-binding</keyword>
<dbReference type="Gene3D" id="3.30.1490.190">
    <property type="match status" value="1"/>
</dbReference>
<evidence type="ECO:0000256" key="8">
    <source>
        <dbReference type="ARBA" id="ARBA00023015"/>
    </source>
</evidence>
<feature type="binding site" evidence="11">
    <location>
        <position position="149"/>
    </location>
    <ligand>
        <name>Zn(2+)</name>
        <dbReference type="ChEBI" id="CHEBI:29105"/>
    </ligand>
</feature>
<comment type="caution">
    <text evidence="14">The sequence shown here is derived from an EMBL/GenBank/DDBJ whole genome shotgun (WGS) entry which is preliminary data.</text>
</comment>
<keyword evidence="6 11" id="KW-0479">Metal-binding</keyword>